<dbReference type="AlphaFoldDB" id="A0AA85K317"/>
<feature type="transmembrane region" description="Helical" evidence="1">
    <location>
        <begin position="22"/>
        <end position="44"/>
    </location>
</feature>
<feature type="transmembrane region" description="Helical" evidence="1">
    <location>
        <begin position="110"/>
        <end position="130"/>
    </location>
</feature>
<name>A0AA85K317_TRIRE</name>
<protein>
    <submittedName>
        <fullName evidence="3 4">Uncharacterized protein</fullName>
    </submittedName>
</protein>
<keyword evidence="1" id="KW-1133">Transmembrane helix</keyword>
<dbReference type="WBParaSite" id="TREG1_67540.2">
    <property type="protein sequence ID" value="TREG1_67540.2"/>
    <property type="gene ID" value="TREG1_67540"/>
</dbReference>
<feature type="transmembrane region" description="Helical" evidence="1">
    <location>
        <begin position="173"/>
        <end position="194"/>
    </location>
</feature>
<feature type="transmembrane region" description="Helical" evidence="1">
    <location>
        <begin position="51"/>
        <end position="72"/>
    </location>
</feature>
<reference evidence="2" key="1">
    <citation type="submission" date="2022-06" db="EMBL/GenBank/DDBJ databases">
        <authorList>
            <person name="Berger JAMES D."/>
            <person name="Berger JAMES D."/>
        </authorList>
    </citation>
    <scope>NUCLEOTIDE SEQUENCE [LARGE SCALE GENOMIC DNA]</scope>
</reference>
<evidence type="ECO:0000256" key="1">
    <source>
        <dbReference type="SAM" id="Phobius"/>
    </source>
</evidence>
<keyword evidence="2" id="KW-1185">Reference proteome</keyword>
<evidence type="ECO:0000313" key="2">
    <source>
        <dbReference type="Proteomes" id="UP000050795"/>
    </source>
</evidence>
<evidence type="ECO:0000313" key="3">
    <source>
        <dbReference type="WBParaSite" id="TREG1_67540.2"/>
    </source>
</evidence>
<reference evidence="3 4" key="2">
    <citation type="submission" date="2023-11" db="UniProtKB">
        <authorList>
            <consortium name="WormBaseParasite"/>
        </authorList>
    </citation>
    <scope>IDENTIFICATION</scope>
</reference>
<proteinExistence type="predicted"/>
<feature type="transmembrane region" description="Helical" evidence="1">
    <location>
        <begin position="136"/>
        <end position="161"/>
    </location>
</feature>
<feature type="transmembrane region" description="Helical" evidence="1">
    <location>
        <begin position="78"/>
        <end position="98"/>
    </location>
</feature>
<dbReference type="PROSITE" id="PS51257">
    <property type="entry name" value="PROKAR_LIPOPROTEIN"/>
    <property type="match status" value="1"/>
</dbReference>
<sequence length="195" mass="22529">MTWFKSADLMNPDKDTKELPKALWITAIVCGCIGTLLHIGLIFIRKLRAVYPFNLIIISVAIVLWIIVAVVYCLQIQWKYNLIMLFLTALIGVLPLFIGLKSKRLTDEGYFLFYILSVALIVIGIMFYILDRSKDFPFTAISAIFLSTGIAFIIFYSMVWLKYSRDKSINSTLFKVYIMWLELLALFLSFSVLFY</sequence>
<keyword evidence="1" id="KW-0812">Transmembrane</keyword>
<evidence type="ECO:0000313" key="4">
    <source>
        <dbReference type="WBParaSite" id="TREG1_67540.3"/>
    </source>
</evidence>
<dbReference type="Proteomes" id="UP000050795">
    <property type="component" value="Unassembled WGS sequence"/>
</dbReference>
<organism evidence="2 3">
    <name type="scientific">Trichobilharzia regenti</name>
    <name type="common">Nasal bird schistosome</name>
    <dbReference type="NCBI Taxonomy" id="157069"/>
    <lineage>
        <taxon>Eukaryota</taxon>
        <taxon>Metazoa</taxon>
        <taxon>Spiralia</taxon>
        <taxon>Lophotrochozoa</taxon>
        <taxon>Platyhelminthes</taxon>
        <taxon>Trematoda</taxon>
        <taxon>Digenea</taxon>
        <taxon>Strigeidida</taxon>
        <taxon>Schistosomatoidea</taxon>
        <taxon>Schistosomatidae</taxon>
        <taxon>Trichobilharzia</taxon>
    </lineage>
</organism>
<keyword evidence="1" id="KW-0472">Membrane</keyword>
<accession>A0AA85K317</accession>
<dbReference type="WBParaSite" id="TREG1_67540.3">
    <property type="protein sequence ID" value="TREG1_67540.3"/>
    <property type="gene ID" value="TREG1_67540"/>
</dbReference>